<dbReference type="EMBL" id="CP060587">
    <property type="protein sequence ID" value="QNL95222.1"/>
    <property type="molecule type" value="Genomic_DNA"/>
</dbReference>
<reference evidence="1 2" key="1">
    <citation type="submission" date="2020-08" db="EMBL/GenBank/DDBJ databases">
        <title>Novel species in genus Aeromicrobium.</title>
        <authorList>
            <person name="Zhang G."/>
        </authorList>
    </citation>
    <scope>NUCLEOTIDE SEQUENCE [LARGE SCALE GENOMIC DNA]</scope>
    <source>
        <strain evidence="2">zg-629</strain>
    </source>
</reference>
<accession>A0ABX6SVL4</accession>
<evidence type="ECO:0008006" key="3">
    <source>
        <dbReference type="Google" id="ProtNLM"/>
    </source>
</evidence>
<dbReference type="RefSeq" id="WP_154595496.1">
    <property type="nucleotide sequence ID" value="NZ_CP060587.1"/>
</dbReference>
<gene>
    <name evidence="1" type="ORF">H9L21_04605</name>
</gene>
<evidence type="ECO:0000313" key="1">
    <source>
        <dbReference type="EMBL" id="QNL95222.1"/>
    </source>
</evidence>
<dbReference type="Proteomes" id="UP000515871">
    <property type="component" value="Chromosome"/>
</dbReference>
<evidence type="ECO:0000313" key="2">
    <source>
        <dbReference type="Proteomes" id="UP000515871"/>
    </source>
</evidence>
<keyword evidence="2" id="KW-1185">Reference proteome</keyword>
<name>A0ABX6SVL4_9ACTN</name>
<proteinExistence type="predicted"/>
<protein>
    <recommendedName>
        <fullName evidence="3">DUF732 domain-containing protein</fullName>
    </recommendedName>
</protein>
<sequence>MTGTSVSGREERVVRKRRWAMVAILVVSTCGCSGASEEPERGGETQSAARTVAYLSDAEQDALVRQVQPIVPGLVIASDRVAEAMRSTCIAILDKVPHVELMAGNHLVAGLQTDLNEAQIVELIRLATAQEWCRR</sequence>
<organism evidence="1 2">
    <name type="scientific">Aeromicrobium senzhongii</name>
    <dbReference type="NCBI Taxonomy" id="2663859"/>
    <lineage>
        <taxon>Bacteria</taxon>
        <taxon>Bacillati</taxon>
        <taxon>Actinomycetota</taxon>
        <taxon>Actinomycetes</taxon>
        <taxon>Propionibacteriales</taxon>
        <taxon>Nocardioidaceae</taxon>
        <taxon>Aeromicrobium</taxon>
    </lineage>
</organism>